<evidence type="ECO:0000313" key="1">
    <source>
        <dbReference type="EMBL" id="GJM93869.1"/>
    </source>
</evidence>
<accession>A0AAV5C6S9</accession>
<dbReference type="EMBL" id="BQKI01000004">
    <property type="protein sequence ID" value="GJM93869.1"/>
    <property type="molecule type" value="Genomic_DNA"/>
</dbReference>
<organism evidence="1 2">
    <name type="scientific">Eleusine coracana subsp. coracana</name>
    <dbReference type="NCBI Taxonomy" id="191504"/>
    <lineage>
        <taxon>Eukaryota</taxon>
        <taxon>Viridiplantae</taxon>
        <taxon>Streptophyta</taxon>
        <taxon>Embryophyta</taxon>
        <taxon>Tracheophyta</taxon>
        <taxon>Spermatophyta</taxon>
        <taxon>Magnoliopsida</taxon>
        <taxon>Liliopsida</taxon>
        <taxon>Poales</taxon>
        <taxon>Poaceae</taxon>
        <taxon>PACMAD clade</taxon>
        <taxon>Chloridoideae</taxon>
        <taxon>Cynodonteae</taxon>
        <taxon>Eleusininae</taxon>
        <taxon>Eleusine</taxon>
    </lineage>
</organism>
<comment type="caution">
    <text evidence="1">The sequence shown here is derived from an EMBL/GenBank/DDBJ whole genome shotgun (WGS) entry which is preliminary data.</text>
</comment>
<keyword evidence="2" id="KW-1185">Reference proteome</keyword>
<reference evidence="1" key="2">
    <citation type="submission" date="2021-12" db="EMBL/GenBank/DDBJ databases">
        <title>Resequencing data analysis of finger millet.</title>
        <authorList>
            <person name="Hatakeyama M."/>
            <person name="Aluri S."/>
            <person name="Balachadran M.T."/>
            <person name="Sivarajan S.R."/>
            <person name="Poveda L."/>
            <person name="Shimizu-Inatsugi R."/>
            <person name="Schlapbach R."/>
            <person name="Sreeman S.M."/>
            <person name="Shimizu K.K."/>
        </authorList>
    </citation>
    <scope>NUCLEOTIDE SEQUENCE</scope>
</reference>
<name>A0AAV5C6S9_ELECO</name>
<evidence type="ECO:0000313" key="2">
    <source>
        <dbReference type="Proteomes" id="UP001054889"/>
    </source>
</evidence>
<protein>
    <submittedName>
        <fullName evidence="1">Uncharacterized protein</fullName>
    </submittedName>
</protein>
<dbReference type="AlphaFoldDB" id="A0AAV5C6S9"/>
<sequence length="92" mass="10227">MGNGRKICRSFGPREAVRRLPSDEARCGEATARERGGAAGSSLGFRGAARGVRHERWRAEDWETAVCVVMETTRERSERTIYIAYSSSGTYL</sequence>
<proteinExistence type="predicted"/>
<reference evidence="1" key="1">
    <citation type="journal article" date="2018" name="DNA Res.">
        <title>Multiple hybrid de novo genome assembly of finger millet, an orphan allotetraploid crop.</title>
        <authorList>
            <person name="Hatakeyama M."/>
            <person name="Aluri S."/>
            <person name="Balachadran M.T."/>
            <person name="Sivarajan S.R."/>
            <person name="Patrignani A."/>
            <person name="Gruter S."/>
            <person name="Poveda L."/>
            <person name="Shimizu-Inatsugi R."/>
            <person name="Baeten J."/>
            <person name="Francoijs K.J."/>
            <person name="Nataraja K.N."/>
            <person name="Reddy Y.A.N."/>
            <person name="Phadnis S."/>
            <person name="Ravikumar R.L."/>
            <person name="Schlapbach R."/>
            <person name="Sreeman S.M."/>
            <person name="Shimizu K.K."/>
        </authorList>
    </citation>
    <scope>NUCLEOTIDE SEQUENCE</scope>
</reference>
<gene>
    <name evidence="1" type="primary">ga10461</name>
    <name evidence="1" type="ORF">PR202_ga10461</name>
</gene>
<dbReference type="Proteomes" id="UP001054889">
    <property type="component" value="Unassembled WGS sequence"/>
</dbReference>